<dbReference type="AlphaFoldDB" id="A0A017TAI5"/>
<evidence type="ECO:0000256" key="5">
    <source>
        <dbReference type="SAM" id="MobiDB-lite"/>
    </source>
</evidence>
<dbReference type="InterPro" id="IPR050771">
    <property type="entry name" value="Alpha-ketoacid_DH_E1_comp"/>
</dbReference>
<dbReference type="PANTHER" id="PTHR43380:SF1">
    <property type="entry name" value="2-OXOISOVALERATE DEHYDROGENASE SUBUNIT ALPHA, MITOCHONDRIAL"/>
    <property type="match status" value="1"/>
</dbReference>
<dbReference type="InterPro" id="IPR029061">
    <property type="entry name" value="THDP-binding"/>
</dbReference>
<comment type="cofactor">
    <cofactor evidence="1 4">
        <name>thiamine diphosphate</name>
        <dbReference type="ChEBI" id="CHEBI:58937"/>
    </cofactor>
</comment>
<evidence type="ECO:0000259" key="6">
    <source>
        <dbReference type="Pfam" id="PF00676"/>
    </source>
</evidence>
<keyword evidence="3 4" id="KW-0786">Thiamine pyrophosphate</keyword>
<dbReference type="Gene3D" id="3.40.50.970">
    <property type="match status" value="1"/>
</dbReference>
<dbReference type="Pfam" id="PF00676">
    <property type="entry name" value="E1_dh"/>
    <property type="match status" value="1"/>
</dbReference>
<evidence type="ECO:0000256" key="4">
    <source>
        <dbReference type="RuleBase" id="RU365014"/>
    </source>
</evidence>
<dbReference type="EC" id="1.2.4.4" evidence="4"/>
<comment type="function">
    <text evidence="4">The branched-chain alpha-keto dehydrogenase complex catalyzes the overall conversion of alpha-keto acids to acyl-CoA and CO(2). It contains multiple copies of three enzymatic components: branched-chain alpha-keto acid decarboxylase (E1), lipoamide acyltransferase (E2) and lipoamide dehydrogenase (E3).</text>
</comment>
<dbReference type="GO" id="GO:0003863">
    <property type="term" value="F:branched-chain 2-oxo acid dehydrogenase activity"/>
    <property type="evidence" value="ECO:0007669"/>
    <property type="project" value="UniProtKB-EC"/>
</dbReference>
<dbReference type="PANTHER" id="PTHR43380">
    <property type="entry name" value="2-OXOISOVALERATE DEHYDROGENASE SUBUNIT ALPHA, MITOCHONDRIAL"/>
    <property type="match status" value="1"/>
</dbReference>
<evidence type="ECO:0000256" key="3">
    <source>
        <dbReference type="ARBA" id="ARBA00023052"/>
    </source>
</evidence>
<dbReference type="SUPFAM" id="SSF52518">
    <property type="entry name" value="Thiamin diphosphate-binding fold (THDP-binding)"/>
    <property type="match status" value="1"/>
</dbReference>
<evidence type="ECO:0000256" key="1">
    <source>
        <dbReference type="ARBA" id="ARBA00001964"/>
    </source>
</evidence>
<comment type="catalytic activity">
    <reaction evidence="4">
        <text>N(6)-[(R)-lipoyl]-L-lysyl-[protein] + 3-methyl-2-oxobutanoate + H(+) = N(6)-[(R)-S(8)-2-methylpropanoyldihydrolipoyl]-L-lysyl-[protein] + CO2</text>
        <dbReference type="Rhea" id="RHEA:13457"/>
        <dbReference type="Rhea" id="RHEA-COMP:10474"/>
        <dbReference type="Rhea" id="RHEA-COMP:10497"/>
        <dbReference type="ChEBI" id="CHEBI:11851"/>
        <dbReference type="ChEBI" id="CHEBI:15378"/>
        <dbReference type="ChEBI" id="CHEBI:16526"/>
        <dbReference type="ChEBI" id="CHEBI:83099"/>
        <dbReference type="ChEBI" id="CHEBI:83142"/>
        <dbReference type="EC" id="1.2.4.4"/>
    </reaction>
</comment>
<name>A0A017TAI5_9BACT</name>
<dbReference type="eggNOG" id="COG1071">
    <property type="taxonomic scope" value="Bacteria"/>
</dbReference>
<dbReference type="CDD" id="cd02000">
    <property type="entry name" value="TPP_E1_PDC_ADC_BCADC"/>
    <property type="match status" value="1"/>
</dbReference>
<evidence type="ECO:0000313" key="7">
    <source>
        <dbReference type="EMBL" id="EYF06298.1"/>
    </source>
</evidence>
<dbReference type="InterPro" id="IPR001017">
    <property type="entry name" value="DH_E1"/>
</dbReference>
<dbReference type="EMBL" id="ASRX01000017">
    <property type="protein sequence ID" value="EYF06298.1"/>
    <property type="molecule type" value="Genomic_DNA"/>
</dbReference>
<dbReference type="GO" id="GO:0009083">
    <property type="term" value="P:branched-chain amino acid catabolic process"/>
    <property type="evidence" value="ECO:0007669"/>
    <property type="project" value="TreeGrafter"/>
</dbReference>
<dbReference type="RefSeq" id="WP_231511423.1">
    <property type="nucleotide sequence ID" value="NZ_ASRX01000017.1"/>
</dbReference>
<organism evidence="7 8">
    <name type="scientific">Chondromyces apiculatus DSM 436</name>
    <dbReference type="NCBI Taxonomy" id="1192034"/>
    <lineage>
        <taxon>Bacteria</taxon>
        <taxon>Pseudomonadati</taxon>
        <taxon>Myxococcota</taxon>
        <taxon>Polyangia</taxon>
        <taxon>Polyangiales</taxon>
        <taxon>Polyangiaceae</taxon>
        <taxon>Chondromyces</taxon>
    </lineage>
</organism>
<protein>
    <recommendedName>
        <fullName evidence="4">2-oxoisovalerate dehydrogenase subunit alpha</fullName>
        <ecNumber evidence="4">1.2.4.4</ecNumber>
    </recommendedName>
    <alternativeName>
        <fullName evidence="4">Branched-chain alpha-keto acid dehydrogenase E1 component alpha chain</fullName>
    </alternativeName>
</protein>
<evidence type="ECO:0000313" key="8">
    <source>
        <dbReference type="Proteomes" id="UP000019678"/>
    </source>
</evidence>
<keyword evidence="8" id="KW-1185">Reference proteome</keyword>
<proteinExistence type="inferred from homology"/>
<comment type="similarity">
    <text evidence="4">Belongs to the BCKDHA family.</text>
</comment>
<sequence>MNAADTAGHPPTTSDERDASMSGGDAPGMRTAPTEGSATAPDLGLFTVLQDDGTAAPGVDHGMSLDLAMRAYREIKRLRLLDARMILLQRQGRVGFYGACTGQEATPIATALALAPTDWVFPALRESVMMLVRGFPLRTYIAQVFGNSGDNQKGRQQPSHMSGRAANQVSWSSCIGTQLPQAVGAAWASKLRGDKAAVIGFLGDGATSEPDFHIALNFAGVYRVPCVVICQNNHWAISVPTSRQTASATLAVKGRAYGIPSVRVDGNDVLAIYSVVSAAVARARAGGGPTFIEALTYRIGAHSTSDDPTRYRSQEEVDRWMQRDPLLRLRRYLVAQGTLDDGLDADLEKTMNAEIAAAISEVEALPPPARESIFDDVYAELPWHLREQREELLRSQPAPGHSGG</sequence>
<evidence type="ECO:0000256" key="2">
    <source>
        <dbReference type="ARBA" id="ARBA00023002"/>
    </source>
</evidence>
<accession>A0A017TAI5</accession>
<feature type="domain" description="Dehydrogenase E1 component" evidence="6">
    <location>
        <begin position="78"/>
        <end position="368"/>
    </location>
</feature>
<keyword evidence="2 4" id="KW-0560">Oxidoreductase</keyword>
<dbReference type="Proteomes" id="UP000019678">
    <property type="component" value="Unassembled WGS sequence"/>
</dbReference>
<feature type="region of interest" description="Disordered" evidence="5">
    <location>
        <begin position="1"/>
        <end position="37"/>
    </location>
</feature>
<gene>
    <name evidence="7" type="ORF">CAP_2176</name>
</gene>
<dbReference type="STRING" id="1192034.CAP_2176"/>
<comment type="caution">
    <text evidence="7">The sequence shown here is derived from an EMBL/GenBank/DDBJ whole genome shotgun (WGS) entry which is preliminary data.</text>
</comment>
<reference evidence="7 8" key="1">
    <citation type="submission" date="2013-05" db="EMBL/GenBank/DDBJ databases">
        <title>Genome assembly of Chondromyces apiculatus DSM 436.</title>
        <authorList>
            <person name="Sharma G."/>
            <person name="Khatri I."/>
            <person name="Kaur C."/>
            <person name="Mayilraj S."/>
            <person name="Subramanian S."/>
        </authorList>
    </citation>
    <scope>NUCLEOTIDE SEQUENCE [LARGE SCALE GENOMIC DNA]</scope>
    <source>
        <strain evidence="7 8">DSM 436</strain>
    </source>
</reference>